<dbReference type="SMART" id="SM00214">
    <property type="entry name" value="VWC"/>
    <property type="match status" value="4"/>
</dbReference>
<reference evidence="15" key="1">
    <citation type="submission" date="2025-08" db="UniProtKB">
        <authorList>
            <consortium name="Ensembl"/>
        </authorList>
    </citation>
    <scope>IDENTIFICATION</scope>
</reference>
<evidence type="ECO:0000313" key="15">
    <source>
        <dbReference type="Ensembl" id="ENSMNEP00000042568.1"/>
    </source>
</evidence>
<feature type="compositionally biased region" description="Polar residues" evidence="10">
    <location>
        <begin position="2190"/>
        <end position="2211"/>
    </location>
</feature>
<feature type="signal peptide" evidence="11">
    <location>
        <begin position="1"/>
        <end position="25"/>
    </location>
</feature>
<keyword evidence="16" id="KW-1185">Reference proteome</keyword>
<dbReference type="Pfam" id="PF01826">
    <property type="entry name" value="TIL"/>
    <property type="match status" value="2"/>
</dbReference>
<keyword evidence="3 11" id="KW-0732">Signal</keyword>
<keyword evidence="5" id="KW-0186">Copper</keyword>
<keyword evidence="4" id="KW-0677">Repeat</keyword>
<dbReference type="Pfam" id="PF25962">
    <property type="entry name" value="TIL_OTOGL_Mucin"/>
    <property type="match status" value="1"/>
</dbReference>
<gene>
    <name evidence="15" type="primary">MUC5B</name>
</gene>
<feature type="region of interest" description="Disordered" evidence="10">
    <location>
        <begin position="2091"/>
        <end position="2141"/>
    </location>
</feature>
<feature type="region of interest" description="Disordered" evidence="10">
    <location>
        <begin position="3765"/>
        <end position="3785"/>
    </location>
</feature>
<dbReference type="InterPro" id="IPR006207">
    <property type="entry name" value="Cys_knot_C"/>
</dbReference>
<dbReference type="Pfam" id="PF00094">
    <property type="entry name" value="VWD"/>
    <property type="match status" value="4"/>
</dbReference>
<dbReference type="SMART" id="SM00215">
    <property type="entry name" value="VWC_out"/>
    <property type="match status" value="3"/>
</dbReference>
<feature type="compositionally biased region" description="Polar residues" evidence="10">
    <location>
        <begin position="1692"/>
        <end position="1714"/>
    </location>
</feature>
<feature type="compositionally biased region" description="Low complexity" evidence="10">
    <location>
        <begin position="2173"/>
        <end position="2189"/>
    </location>
</feature>
<dbReference type="PROSITE" id="PS50184">
    <property type="entry name" value="VWFC_2"/>
    <property type="match status" value="1"/>
</dbReference>
<feature type="disulfide bond" evidence="9">
    <location>
        <begin position="4179"/>
        <end position="4233"/>
    </location>
</feature>
<feature type="compositionally biased region" description="Low complexity" evidence="10">
    <location>
        <begin position="1666"/>
        <end position="1684"/>
    </location>
</feature>
<dbReference type="InterPro" id="IPR050780">
    <property type="entry name" value="Mucin_vWF_Thrombospondin_sf"/>
</dbReference>
<evidence type="ECO:0000256" key="5">
    <source>
        <dbReference type="ARBA" id="ARBA00023008"/>
    </source>
</evidence>
<feature type="compositionally biased region" description="Polar residues" evidence="10">
    <location>
        <begin position="3401"/>
        <end position="3411"/>
    </location>
</feature>
<feature type="compositionally biased region" description="Low complexity" evidence="10">
    <location>
        <begin position="1762"/>
        <end position="1786"/>
    </location>
</feature>
<feature type="region of interest" description="Disordered" evidence="10">
    <location>
        <begin position="3391"/>
        <end position="3411"/>
    </location>
</feature>
<dbReference type="PROSITE" id="PS01208">
    <property type="entry name" value="VWFC_1"/>
    <property type="match status" value="2"/>
</dbReference>
<dbReference type="FunFam" id="2.10.25.10:FF:000674">
    <property type="entry name" value="Mucin-2"/>
    <property type="match status" value="1"/>
</dbReference>
<feature type="compositionally biased region" description="Low complexity" evidence="10">
    <location>
        <begin position="2281"/>
        <end position="2315"/>
    </location>
</feature>
<dbReference type="PANTHER" id="PTHR11339:SF408">
    <property type="entry name" value="MUCIN-5B"/>
    <property type="match status" value="1"/>
</dbReference>
<feature type="compositionally biased region" description="Polar residues" evidence="10">
    <location>
        <begin position="1734"/>
        <end position="1761"/>
    </location>
</feature>
<feature type="compositionally biased region" description="Polar residues" evidence="10">
    <location>
        <begin position="1445"/>
        <end position="1456"/>
    </location>
</feature>
<dbReference type="Ensembl" id="ENSMNET00000067071.1">
    <property type="protein sequence ID" value="ENSMNEP00000042568.1"/>
    <property type="gene ID" value="ENSMNEG00000044004.1"/>
</dbReference>
<feature type="region of interest" description="Disordered" evidence="10">
    <location>
        <begin position="2008"/>
        <end position="2041"/>
    </location>
</feature>
<feature type="domain" description="VWFD" evidence="14">
    <location>
        <begin position="900"/>
        <end position="1069"/>
    </location>
</feature>
<feature type="region of interest" description="Disordered" evidence="10">
    <location>
        <begin position="2173"/>
        <end position="2315"/>
    </location>
</feature>
<feature type="compositionally biased region" description="Low complexity" evidence="10">
    <location>
        <begin position="1457"/>
        <end position="1467"/>
    </location>
</feature>
<evidence type="ECO:0000256" key="2">
    <source>
        <dbReference type="ARBA" id="ARBA00022525"/>
    </source>
</evidence>
<evidence type="ECO:0000259" key="12">
    <source>
        <dbReference type="PROSITE" id="PS01225"/>
    </source>
</evidence>
<feature type="domain" description="VWFC" evidence="13">
    <location>
        <begin position="3916"/>
        <end position="3986"/>
    </location>
</feature>
<dbReference type="InterPro" id="IPR001007">
    <property type="entry name" value="VWF_dom"/>
</dbReference>
<dbReference type="GO" id="GO:0031012">
    <property type="term" value="C:extracellular matrix"/>
    <property type="evidence" value="ECO:0007669"/>
    <property type="project" value="TreeGrafter"/>
</dbReference>
<dbReference type="GeneTree" id="ENSGT00940000162219"/>
<evidence type="ECO:0000259" key="13">
    <source>
        <dbReference type="PROSITE" id="PS50184"/>
    </source>
</evidence>
<evidence type="ECO:0000256" key="3">
    <source>
        <dbReference type="ARBA" id="ARBA00022729"/>
    </source>
</evidence>
<accession>A0A2K6E324</accession>
<evidence type="ECO:0000256" key="10">
    <source>
        <dbReference type="SAM" id="MobiDB-lite"/>
    </source>
</evidence>
<evidence type="ECO:0000313" key="16">
    <source>
        <dbReference type="Proteomes" id="UP000233120"/>
    </source>
</evidence>
<evidence type="ECO:0000259" key="14">
    <source>
        <dbReference type="PROSITE" id="PS51233"/>
    </source>
</evidence>
<dbReference type="SMART" id="SM00832">
    <property type="entry name" value="C8"/>
    <property type="match status" value="4"/>
</dbReference>
<dbReference type="InterPro" id="IPR025155">
    <property type="entry name" value="WxxW_domain"/>
</dbReference>
<feature type="chain" id="PRO_5014336199" evidence="11">
    <location>
        <begin position="26"/>
        <end position="4260"/>
    </location>
</feature>
<feature type="domain" description="VWFD" evidence="14">
    <location>
        <begin position="430"/>
        <end position="605"/>
    </location>
</feature>
<dbReference type="InterPro" id="IPR014853">
    <property type="entry name" value="VWF/SSPO/ZAN-like_Cys-rich_dom"/>
</dbReference>
<dbReference type="InterPro" id="IPR002919">
    <property type="entry name" value="TIL_dom"/>
</dbReference>
<evidence type="ECO:0000256" key="9">
    <source>
        <dbReference type="PROSITE-ProRule" id="PRU00039"/>
    </source>
</evidence>
<dbReference type="CDD" id="cd19941">
    <property type="entry name" value="TIL"/>
    <property type="match status" value="3"/>
</dbReference>
<feature type="disulfide bond" evidence="9">
    <location>
        <begin position="4183"/>
        <end position="4235"/>
    </location>
</feature>
<evidence type="ECO:0000256" key="1">
    <source>
        <dbReference type="ARBA" id="ARBA00004613"/>
    </source>
</evidence>
<feature type="region of interest" description="Disordered" evidence="10">
    <location>
        <begin position="1664"/>
        <end position="1786"/>
    </location>
</feature>
<dbReference type="SMART" id="SM00041">
    <property type="entry name" value="CT"/>
    <property type="match status" value="1"/>
</dbReference>
<evidence type="ECO:0000256" key="8">
    <source>
        <dbReference type="ARBA" id="ARBA00063950"/>
    </source>
</evidence>
<dbReference type="FunFam" id="2.10.25.10:FF:000153">
    <property type="entry name" value="MUC5B isoform 1"/>
    <property type="match status" value="1"/>
</dbReference>
<evidence type="ECO:0000256" key="11">
    <source>
        <dbReference type="SAM" id="SignalP"/>
    </source>
</evidence>
<feature type="domain" description="VWFD" evidence="14">
    <location>
        <begin position="75"/>
        <end position="252"/>
    </location>
</feature>
<dbReference type="Pfam" id="PF13330">
    <property type="entry name" value="Mucin2_WxxW"/>
    <property type="match status" value="4"/>
</dbReference>
<sequence>MGALSTCRTLVLALAAVLLVQQAETQGPAEPSWGGAGHTTDGGAPMASPTRRVSFVPPVTVFPSLSPLNPAHNGRVCSTWGDFHYKTFDGDVFRFPGLCNYVFSEHCGAAYEDFNVQLRRGLVGSRPVVTHVVIKAQGLVLEASNGSVLVNGQREELPYSRTGLLVEQSGDYVKVSIRLVLTFLWNGEDSALLLLPYPQLELDPKYANQTCGLCGDFNGLPAFNEFYAHNARLTPLQFGNLQKLDGPTEQCPDPLPLPASNCTDEEGICHHTLLGPAFAECHALVDTAPYLAACAQDLCRCPTCPCATFVEYSRQCAHAGGQPQNWRRPELCPRTCPVNMQHQECGSPCVDTCSNPQRAQLCEDHCVDGCFCPPGTVLDDVTHSGCLPLRQCPCTHGGRTYSPGASVNTTCSSCTCSGGLWQCQDLPCPGTCSVQGGAHITTYDEKLYDLHGDCSYVLSKKCADGSFTVLAELRKCGLTDNENCLKAVTLSLDGGDTAIRVQADGSVFLNSIYTQLPLSAANITLFTPSSFFIVVHTGLGLQLLVQLVPLMQVFVRLDPAHQGQMCGLCGNFNQNQADDFAALSGVVEATGAAFANTWKAQAACANARNSFEDPCSLSVENENYARHWCSRLTDPTGSFSRCHSVINPKPFHSNCLFDTCNCERSEDCLCAALSSYVHACAAKGVQLSGWRDGVCTKYMQNCPKSQSYAYVVDACQPTCRGLSEADVTCSVSFVPVDGCTCPTGTFLNDAGACVPARECPCYVHGTVLAPGEVVHDEGAVCSCEGGKLSCLGASLQKSTGCVAPMVYLNCSNSLAGTPGAECLRSCHTLDVGCFSTHCVSGCVCPPGLVSDGSGGCIAEEDCPCVHNEATYKPGDTIRVDCNTCTCRNRRWECSHRLCLGTCVAYGDGHFITFDGERYSFEGSCEYILAQDYCGDDATHGTFRIVTENIPCGTTGTTCSKAIKLFVESYELILQEGAFKAVARGPGGDPPYKIRYMGIFLVIETRGMAVSWDRKTSVFIRLHQDYKGRVCGLCGNFDDHAINDFATRSRSVVGDALEFGNSWKLSPSCPDALAPKDPCTANPFRKSWAQKQCSILHGPTFAACRSQVDSTKYYEACVNDACACDSGGDCECFCTAVAAYAQACHDAGLCVSWRTPDTCPLFCDFYNPHGGCEWHYQPCGAPCLKTCRNPSGHCLVDLPGLEGCYPTCPPSQPFFNEDQMKCVAQCGCYDRDGNYYDVGARVPTAENCQSCNCTPSGIQCAHSLEACTCTYEDRTYGYQDVIYNTTDGLGACLIAICGSNGTIVRKAVACPGTPATTPFTFTTSWVPHSTTSPALPVSTVCVREVCRWSSWYNGHHPEPGLGGGDFETFENLRQRGYQVCPVPADIECRAGQLPDMPLGELGQQVDCDRVRGLMCANSQQSPPLCHDYELRVLCCEYVPCGPSLAPGTSPQPSLSASTEPAVPTPTQTTATEKTTLWVIPSIRSTAALTSQTGSSSGPTTVTSLAPGTTTCQPRCQWTEWFDEDYPKSEQLGGDVESYDKIRAAGGHLCEQPKDIECQAESFPNWPLAQVGQKVHCDVRFGLVCRNWEQEGIFKMCYNYRIRVLCCSADHCRGRATTPPPATSLETATTTTTTQVLFSTLQSTSSLGVTSTTAVPTLSKGLTSPRYTGTLGTATTGGPTVPAGSTEPTVPGVATSNLPTHSVLPGTTGSSGTWRPSQPPTPAPTTMATSRAHLTGTASSSSKQPLTTSLAPTLSSELFTSQAETSTPRTETTLSRLTETTTSQSTTRCQPKCEWTEWFDVDFPTSGVAGGDMETFENIRAAGGKMCWAPKSIECRAENYPEVSIDQIGQVLTCSLETGLICKNEDQTGRFNMCFNYNVRVLCCDDYSHCPPATESTAIPSSTPGTTWILTEPTTTPTTTLTTTVATSSTVTPSSTPATAATSELLTTMATKPTATGSKVTPSTSPGTAPTLPVVLTSTATTPTATSFTAIPSSSLRTTWNLTAQTTTPTATLSTAHASSTPRTTHPSTALTTTATTTQATGSTATLLTSETAHTSKVLTTMAITTSSTATPSSSPGTASTLTALITTTTTPKTSGYTVTPSSIPGTTHTPTVLTNTTTTVATGSMATPSSSPQTTGTPPALATTGTTITATGSTTTLSSTPGTTPISPVLTTTATTPAATSTTVAPSSALGTTHTPPVLSTTATTHGRSQLPESPRMVPTARTSVATSGTTHITEPSTVTSHTPVGTTGTNPHSTPAPSRPHTHSRTTESPLSPGKTIPGLTTATSRTTATATTSKTRTSTLLPSSPTSAPTTPVVSTGCEPQCAWSDWLDYSYPMSGTSGGDLETYSNIRAAGGAVCEQPLGLECRAQAQPGVPLRELGQVVECSLDFGLVCRNRQQVGKFKMCFNYEIRVFCCNYGRCPSTPATSSTATPSSTLGSTWILTEPTTTAITTVATGSTAIPSSTPGTTAILTEPTTAAITTVVTGSTAIPSSTPGTTQITEVFPTTTAMTAATGSTANPSSTPGTTWILTEPSTTATITVATGSTATPSSTPASTWILTESTTTAITTVATGSMATPSSTQGTTGSLTEPTNTATITVATRSTPTTTAITTVATGSTATPSSTPGTASIFTEPTTTATITVATGSTAIPSSTPGMTSILTEPTTTAITTVATGSTATPSTPGTTEILTEPTTAAVTTVVTGSTATPSSTLGTTGILTEPTTTAITTVAIGSTAMPSSTLGALGSVRIQSSPGGRRQAVEPWSFPGVGGGRGRGLCGHCCDGCSIGSVRLPVVPPGVERRGVDGAILTEPTTTAITTVATGSTATPSTPGMTGILTEPTTTAITTVTTGSTATPSSTPGTTGILTEPTTTAITTVTTGSTATPSSTPGTTRILTEPTTTTITTVATRSTATPSSTPGTTGILTEPTTTAITTVATGSTAMPSSTLGTTRIHTEPATTATITVATSSTATPSSTPGTTGFLTEPTTTATITVATGSMAIPSSTPGMASILTEPTTTAITTVATGSTATPSSTPGKTSILTEPTTTAITTVATGSMATPSTPGTTGILTEPTTTAITTVITGSTATPSSTPGTTGILTEPTTTAITTVTTGSTATPSSTPGTTRILTEPTTTTITTVATRSTATPSSTPGTTGILTEPTTTAITTVATGSTAMPSSTLGTTRIHTEPATTATITVATSSTATPSSTPGTTGFLTEPTTTATITVATGSMAIPSSTPGMASILTEPTTTAITTVATGSTATPSSTPGKTSILTEPTTTAITTMASGSTATLTSTPGTTYPPKVLTITATTPTATSSKATPSSTQGTTWILTEPTTLATPTEATGSAATIPTAPGTTGTLPVRTTTATTTMATRSTAIPSSTVGTAGTPKVLTTTATRPTATGSTVPSSSTLGTTHTPAVLPSSLPAFSVSTVSSSVLTTLRPTHFPSSHFSTPCFCRAFGQFFSPGEVIYNRTDRAGCQFYAVCNQHCDLDRFQGTCPTSPPPASSTLLPSPSPVPGCDNAIPSRQVNETWTLENCTVARCVGDNRVALLDPKPMANVTCVNKHLPIKVSDPSQPCDFHYECECICSVWGSSHYSTFDGTSYTFEGNCTYVLMREIHARLGNLSLYLDNHYCAASAAAASCSRALRLHYKSMDIVLTVTTVHGKEEDLILFDQIPVSSGFSKNGVLVSVTGTTTMRVDIPALGVSVTFDGHIFQARLPYSLFHNNTEGQCGTCTNNQRDDCLQRDGTTATSCKDMAKTWLVPDNRKDGCWAPTGTPPTASPPAPVSSAPTPSPCPPQPLCDLMLSQVFAECHDLVPPGPFFNACISDGCQGRPEVPCQSLEAYAALCRARGVCSDWRGATGGLGLCGEWGWPWPCGPIQPASCNSRNQNPQLEGLAEGCFCPGDQILFSAHTGTCMQDCPCVGPDGLPKSPGQQWISNCQSCVCDEGSMSVQCKPLPCEAQGPSSPCSHPGFVTVTRPRADNPCCPETVCVCNTSTCHQSPPVCPPGQELISTQKEGNCCPTFLCSERGWGGTGVGAIFPGALPCHMCTCLSGDTQDPTVQCWEDACHNTTCPQGFEYKRAAGQCCGECVQTACLTPDGPPVQLNETWVNSHVDNCTVYHCEVESGVYLLTPQPASCPEVSSCRGSLRKTGCCYSCEEDSCQVRVNTTVLWHQGCKTEVNITFCEGSCPGESRYSAEAQAMQHQCTCCQERRVHEETVPLRCPDGSTVLHTYNHVDECGCTPFCVPAPMAPIYPPGFLAQEATAV</sequence>
<feature type="compositionally biased region" description="Polar residues" evidence="10">
    <location>
        <begin position="2220"/>
        <end position="2256"/>
    </location>
</feature>
<dbReference type="STRING" id="9545.ENSMNEP00000042568"/>
<feature type="compositionally biased region" description="Low complexity" evidence="10">
    <location>
        <begin position="3391"/>
        <end position="3400"/>
    </location>
</feature>
<reference evidence="15" key="2">
    <citation type="submission" date="2025-09" db="UniProtKB">
        <authorList>
            <consortium name="Ensembl"/>
        </authorList>
    </citation>
    <scope>IDENTIFICATION</scope>
</reference>
<evidence type="ECO:0000256" key="4">
    <source>
        <dbReference type="ARBA" id="ARBA00022737"/>
    </source>
</evidence>
<dbReference type="InterPro" id="IPR036084">
    <property type="entry name" value="Ser_inhib-like_sf"/>
</dbReference>
<proteinExistence type="predicted"/>
<keyword evidence="6 9" id="KW-1015">Disulfide bond</keyword>
<evidence type="ECO:0000256" key="6">
    <source>
        <dbReference type="ARBA" id="ARBA00023157"/>
    </source>
</evidence>
<dbReference type="GO" id="GO:0005615">
    <property type="term" value="C:extracellular space"/>
    <property type="evidence" value="ECO:0007669"/>
    <property type="project" value="TreeGrafter"/>
</dbReference>
<organism evidence="15 16">
    <name type="scientific">Macaca nemestrina</name>
    <name type="common">Pig-tailed macaque</name>
    <dbReference type="NCBI Taxonomy" id="9545"/>
    <lineage>
        <taxon>Eukaryota</taxon>
        <taxon>Metazoa</taxon>
        <taxon>Chordata</taxon>
        <taxon>Craniata</taxon>
        <taxon>Vertebrata</taxon>
        <taxon>Euteleostomi</taxon>
        <taxon>Mammalia</taxon>
        <taxon>Eutheria</taxon>
        <taxon>Euarchontoglires</taxon>
        <taxon>Primates</taxon>
        <taxon>Haplorrhini</taxon>
        <taxon>Catarrhini</taxon>
        <taxon>Cercopithecidae</taxon>
        <taxon>Cercopithecinae</taxon>
        <taxon>Macaca</taxon>
    </lineage>
</organism>
<feature type="region of interest" description="Disordered" evidence="10">
    <location>
        <begin position="28"/>
        <end position="49"/>
    </location>
</feature>
<comment type="subcellular location">
    <subcellularLocation>
        <location evidence="1">Secreted</location>
    </subcellularLocation>
</comment>
<dbReference type="Pfam" id="PF08742">
    <property type="entry name" value="C8"/>
    <property type="match status" value="4"/>
</dbReference>
<dbReference type="GO" id="GO:0005796">
    <property type="term" value="C:Golgi lumen"/>
    <property type="evidence" value="ECO:0007669"/>
    <property type="project" value="UniProtKB-ARBA"/>
</dbReference>
<dbReference type="InterPro" id="IPR058753">
    <property type="entry name" value="TIL_OTOGL_Mucin"/>
</dbReference>
<dbReference type="Proteomes" id="UP000233120">
    <property type="component" value="Unassembled WGS sequence"/>
</dbReference>
<dbReference type="InterPro" id="IPR001846">
    <property type="entry name" value="VWF_type-D"/>
</dbReference>
<dbReference type="PROSITE" id="PS51233">
    <property type="entry name" value="VWFD"/>
    <property type="match status" value="4"/>
</dbReference>
<keyword evidence="2" id="KW-0964">Secreted</keyword>
<feature type="region of interest" description="Disordered" evidence="10">
    <location>
        <begin position="3335"/>
        <end position="3356"/>
    </location>
</feature>
<dbReference type="PROSITE" id="PS01225">
    <property type="entry name" value="CTCK_2"/>
    <property type="match status" value="1"/>
</dbReference>
<name>A0A2K6E324_MACNE</name>
<feature type="domain" description="VWFD" evidence="14">
    <location>
        <begin position="3579"/>
        <end position="3765"/>
    </location>
</feature>
<protein>
    <submittedName>
        <fullName evidence="15">Mucin 5B, oligomeric mucus/gel-forming</fullName>
    </submittedName>
</protein>
<dbReference type="SUPFAM" id="SSF57567">
    <property type="entry name" value="Serine protease inhibitors"/>
    <property type="match status" value="4"/>
</dbReference>
<comment type="caution">
    <text evidence="9">Lacks conserved residue(s) required for the propagation of feature annotation.</text>
</comment>
<feature type="region of interest" description="Disordered" evidence="10">
    <location>
        <begin position="1445"/>
        <end position="1467"/>
    </location>
</feature>
<dbReference type="PROSITE" id="PS01185">
    <property type="entry name" value="CTCK_1"/>
    <property type="match status" value="1"/>
</dbReference>
<comment type="subunit">
    <text evidence="8">Homomultimer; disulfide-linked. The N- and C-terminus mediate their assembly into higher order structures to form filaments. The CTCK domains of two polypeptides associate in the endoplasmic reticulum to generate intermolecularly disulfide-bonded dimers. These dimers progress to the Golgi apparatus, which is a more acidic environment than the endoplasmic reticulum. Under acidic conditions, the N-termini form non-covalent intermolecular interactions that juxtapose assemblies from different CTCK-linked dimers to produce long, disulfide-linked polymers that remain highly compact until secretion.</text>
</comment>
<feature type="domain" description="CTCK" evidence="12">
    <location>
        <begin position="4151"/>
        <end position="4240"/>
    </location>
</feature>
<dbReference type="PANTHER" id="PTHR11339">
    <property type="entry name" value="EXTRACELLULAR MATRIX GLYCOPROTEIN RELATED"/>
    <property type="match status" value="1"/>
</dbReference>
<feature type="compositionally biased region" description="Pro residues" evidence="10">
    <location>
        <begin position="3769"/>
        <end position="3785"/>
    </location>
</feature>
<dbReference type="Gene3D" id="2.10.25.10">
    <property type="entry name" value="Laminin"/>
    <property type="match status" value="3"/>
</dbReference>
<dbReference type="FunFam" id="2.10.25.10:FF:000414">
    <property type="entry name" value="von Willebrand factor"/>
    <property type="match status" value="1"/>
</dbReference>
<keyword evidence="7" id="KW-0325">Glycoprotein</keyword>
<dbReference type="SMART" id="SM00216">
    <property type="entry name" value="VWD"/>
    <property type="match status" value="4"/>
</dbReference>
<evidence type="ECO:0000256" key="7">
    <source>
        <dbReference type="ARBA" id="ARBA00023180"/>
    </source>
</evidence>
<dbReference type="OMA" id="TWILTEP"/>